<dbReference type="InterPro" id="IPR029063">
    <property type="entry name" value="SAM-dependent_MTases_sf"/>
</dbReference>
<evidence type="ECO:0000256" key="5">
    <source>
        <dbReference type="PROSITE-ProRule" id="PRU10015"/>
    </source>
</evidence>
<dbReference type="PROSITE" id="PS01231">
    <property type="entry name" value="TRMA_2"/>
    <property type="match status" value="1"/>
</dbReference>
<dbReference type="Gene3D" id="2.40.50.140">
    <property type="entry name" value="Nucleic acid-binding proteins"/>
    <property type="match status" value="1"/>
</dbReference>
<protein>
    <submittedName>
        <fullName evidence="7">23S rRNA (Uracil(1939)-C(5))-methyltransferase RlmD</fullName>
        <ecNumber evidence="7">2.1.1.190</ecNumber>
    </submittedName>
</protein>
<feature type="binding site" evidence="4">
    <location>
        <position position="309"/>
    </location>
    <ligand>
        <name>S-adenosyl-L-methionine</name>
        <dbReference type="ChEBI" id="CHEBI:59789"/>
    </ligand>
</feature>
<dbReference type="PROSITE" id="PS51687">
    <property type="entry name" value="SAM_MT_RNA_M5U"/>
    <property type="match status" value="1"/>
</dbReference>
<dbReference type="InterPro" id="IPR012340">
    <property type="entry name" value="NA-bd_OB-fold"/>
</dbReference>
<dbReference type="EMBL" id="CP060394">
    <property type="protein sequence ID" value="QNI33234.1"/>
    <property type="molecule type" value="Genomic_DNA"/>
</dbReference>
<feature type="active site" description="Nucleophile" evidence="4">
    <location>
        <position position="379"/>
    </location>
</feature>
<dbReference type="SUPFAM" id="SSF50249">
    <property type="entry name" value="Nucleic acid-binding proteins"/>
    <property type="match status" value="1"/>
</dbReference>
<evidence type="ECO:0000256" key="3">
    <source>
        <dbReference type="ARBA" id="ARBA00022691"/>
    </source>
</evidence>
<evidence type="ECO:0000256" key="1">
    <source>
        <dbReference type="ARBA" id="ARBA00022603"/>
    </source>
</evidence>
<sequence>MRLEIEKCVYGGAGLARADGKAIFVPFTLPGEVVEAHITEDKGSYANAELDGVLDPSNERAAAPCDYFGQCGGCQYQHAAYAQQVDLKVNILRETLERARIASIPEIISVSAEPLAYRNRVRLHIQREPFALCYKKRASHSNLAVNRCPIAAPLLQRASAAATRIGSEFFQEFDEIEFFSNGDESELLLSLRTRHLVRNLPSALKEVCEDLRQELPALAGASVFSTSDAKHPDKHVAEWAAQALSYRVGDFAYSVSAGSFFQVNRFLVSQLVELVTAEFSGGLAWDLYAGVGLFAQALGRNFGKIVAVEAAPSSWNDLRRNLSSDAHKTVRSGTLEFLHRPQGGTPDLVVIDPPRTGLGGKVVSLLTKVRPQTIVYVSCDPSTLSRDLRALVESGYHLRTIHMVDLFPQTFHLESVTVLSLG</sequence>
<dbReference type="InterPro" id="IPR030391">
    <property type="entry name" value="MeTrfase_TrmA_CS"/>
</dbReference>
<dbReference type="PROSITE" id="PS50926">
    <property type="entry name" value="TRAM"/>
    <property type="match status" value="1"/>
</dbReference>
<keyword evidence="2 4" id="KW-0808">Transferase</keyword>
<dbReference type="Pfam" id="PF01938">
    <property type="entry name" value="TRAM"/>
    <property type="match status" value="1"/>
</dbReference>
<dbReference type="KEGG" id="adin:H7849_04515"/>
<dbReference type="EC" id="2.1.1.190" evidence="7"/>
<evidence type="ECO:0000313" key="7">
    <source>
        <dbReference type="EMBL" id="QNI33234.1"/>
    </source>
</evidence>
<dbReference type="Pfam" id="PF05958">
    <property type="entry name" value="tRNA_U5-meth_tr"/>
    <property type="match status" value="2"/>
</dbReference>
<dbReference type="Proteomes" id="UP000515312">
    <property type="component" value="Chromosome"/>
</dbReference>
<dbReference type="PROSITE" id="PS01230">
    <property type="entry name" value="TRMA_1"/>
    <property type="match status" value="1"/>
</dbReference>
<organism evidence="7 8">
    <name type="scientific">Alloacidobacterium dinghuense</name>
    <dbReference type="NCBI Taxonomy" id="2763107"/>
    <lineage>
        <taxon>Bacteria</taxon>
        <taxon>Pseudomonadati</taxon>
        <taxon>Acidobacteriota</taxon>
        <taxon>Terriglobia</taxon>
        <taxon>Terriglobales</taxon>
        <taxon>Acidobacteriaceae</taxon>
        <taxon>Alloacidobacterium</taxon>
    </lineage>
</organism>
<dbReference type="NCBIfam" id="TIGR00479">
    <property type="entry name" value="rumA"/>
    <property type="match status" value="1"/>
</dbReference>
<dbReference type="InterPro" id="IPR030390">
    <property type="entry name" value="MeTrfase_TrmA_AS"/>
</dbReference>
<dbReference type="InterPro" id="IPR002792">
    <property type="entry name" value="TRAM_dom"/>
</dbReference>
<gene>
    <name evidence="7" type="primary">rlmD</name>
    <name evidence="7" type="ORF">H7849_04515</name>
</gene>
<feature type="active site" evidence="5">
    <location>
        <position position="379"/>
    </location>
</feature>
<keyword evidence="1 4" id="KW-0489">Methyltransferase</keyword>
<dbReference type="GO" id="GO:0070041">
    <property type="term" value="F:rRNA (uridine-C5-)-methyltransferase activity"/>
    <property type="evidence" value="ECO:0007669"/>
    <property type="project" value="TreeGrafter"/>
</dbReference>
<comment type="similarity">
    <text evidence="4">Belongs to the class I-like SAM-binding methyltransferase superfamily. RNA M5U methyltransferase family.</text>
</comment>
<keyword evidence="8" id="KW-1185">Reference proteome</keyword>
<dbReference type="GO" id="GO:0070475">
    <property type="term" value="P:rRNA base methylation"/>
    <property type="evidence" value="ECO:0007669"/>
    <property type="project" value="TreeGrafter"/>
</dbReference>
<accession>A0A7G8BL14</accession>
<dbReference type="PANTHER" id="PTHR11061">
    <property type="entry name" value="RNA M5U METHYLTRANSFERASE"/>
    <property type="match status" value="1"/>
</dbReference>
<proteinExistence type="inferred from homology"/>
<evidence type="ECO:0000313" key="8">
    <source>
        <dbReference type="Proteomes" id="UP000515312"/>
    </source>
</evidence>
<reference evidence="7 8" key="1">
    <citation type="submission" date="2020-08" db="EMBL/GenBank/DDBJ databases">
        <title>Edaphobacter telluris sp. nov. and Acidobacterium dinghuensis sp. nov., two acidobacteria isolated from forest soil.</title>
        <authorList>
            <person name="Fu J."/>
            <person name="Qiu L."/>
        </authorList>
    </citation>
    <scope>NUCLEOTIDE SEQUENCE [LARGE SCALE GENOMIC DNA]</scope>
    <source>
        <strain evidence="7">4Y35</strain>
    </source>
</reference>
<dbReference type="AlphaFoldDB" id="A0A7G8BL14"/>
<name>A0A7G8BL14_9BACT</name>
<feature type="domain" description="TRAM" evidence="6">
    <location>
        <begin position="1"/>
        <end position="52"/>
    </location>
</feature>
<evidence type="ECO:0000256" key="2">
    <source>
        <dbReference type="ARBA" id="ARBA00022679"/>
    </source>
</evidence>
<dbReference type="SUPFAM" id="SSF53335">
    <property type="entry name" value="S-adenosyl-L-methionine-dependent methyltransferases"/>
    <property type="match status" value="1"/>
</dbReference>
<evidence type="ECO:0000259" key="6">
    <source>
        <dbReference type="PROSITE" id="PS50926"/>
    </source>
</evidence>
<keyword evidence="3 4" id="KW-0949">S-adenosyl-L-methionine</keyword>
<dbReference type="RefSeq" id="WP_186744499.1">
    <property type="nucleotide sequence ID" value="NZ_CP060394.1"/>
</dbReference>
<dbReference type="PANTHER" id="PTHR11061:SF30">
    <property type="entry name" value="TRNA (URACIL(54)-C(5))-METHYLTRANSFERASE"/>
    <property type="match status" value="1"/>
</dbReference>
<dbReference type="InterPro" id="IPR010280">
    <property type="entry name" value="U5_MeTrfase_fam"/>
</dbReference>
<feature type="binding site" evidence="4">
    <location>
        <position position="262"/>
    </location>
    <ligand>
        <name>S-adenosyl-L-methionine</name>
        <dbReference type="ChEBI" id="CHEBI:59789"/>
    </ligand>
</feature>
<feature type="binding site" evidence="4">
    <location>
        <position position="352"/>
    </location>
    <ligand>
        <name>S-adenosyl-L-methionine</name>
        <dbReference type="ChEBI" id="CHEBI:59789"/>
    </ligand>
</feature>
<dbReference type="Gene3D" id="3.40.50.150">
    <property type="entry name" value="Vaccinia Virus protein VP39"/>
    <property type="match status" value="1"/>
</dbReference>
<dbReference type="Gene3D" id="2.40.50.1070">
    <property type="match status" value="1"/>
</dbReference>
<feature type="binding site" evidence="4">
    <location>
        <position position="288"/>
    </location>
    <ligand>
        <name>S-adenosyl-L-methionine</name>
        <dbReference type="ChEBI" id="CHEBI:59789"/>
    </ligand>
</feature>
<evidence type="ECO:0000256" key="4">
    <source>
        <dbReference type="PROSITE-ProRule" id="PRU01024"/>
    </source>
</evidence>